<comment type="caution">
    <text evidence="1">The sequence shown here is derived from an EMBL/GenBank/DDBJ whole genome shotgun (WGS) entry which is preliminary data.</text>
</comment>
<dbReference type="EMBL" id="NBAG03000320">
    <property type="protein sequence ID" value="PNI40982.1"/>
    <property type="molecule type" value="Genomic_DNA"/>
</dbReference>
<sequence length="38" mass="4506">MYNTVWNMEDLDLEYAKTDINCGTDLMFYIEMDPPGKK</sequence>
<gene>
    <name evidence="1" type="ORF">CK820_G0034249</name>
</gene>
<protein>
    <submittedName>
        <fullName evidence="1">PIK3R1 isoform 8</fullName>
    </submittedName>
</protein>
<organism evidence="1 2">
    <name type="scientific">Pan troglodytes</name>
    <name type="common">Chimpanzee</name>
    <dbReference type="NCBI Taxonomy" id="9598"/>
    <lineage>
        <taxon>Eukaryota</taxon>
        <taxon>Metazoa</taxon>
        <taxon>Chordata</taxon>
        <taxon>Craniata</taxon>
        <taxon>Vertebrata</taxon>
        <taxon>Euteleostomi</taxon>
        <taxon>Mammalia</taxon>
        <taxon>Eutheria</taxon>
        <taxon>Euarchontoglires</taxon>
        <taxon>Primates</taxon>
        <taxon>Haplorrhini</taxon>
        <taxon>Catarrhini</taxon>
        <taxon>Hominidae</taxon>
        <taxon>Pan</taxon>
    </lineage>
</organism>
<evidence type="ECO:0000313" key="2">
    <source>
        <dbReference type="Proteomes" id="UP000236370"/>
    </source>
</evidence>
<dbReference type="AlphaFoldDB" id="A0A2J8L134"/>
<reference evidence="1 2" key="1">
    <citation type="submission" date="2017-12" db="EMBL/GenBank/DDBJ databases">
        <title>High-resolution comparative analysis of great ape genomes.</title>
        <authorList>
            <person name="Pollen A."/>
            <person name="Hastie A."/>
            <person name="Hormozdiari F."/>
            <person name="Dougherty M."/>
            <person name="Liu R."/>
            <person name="Chaisson M."/>
            <person name="Hoppe E."/>
            <person name="Hill C."/>
            <person name="Pang A."/>
            <person name="Hillier L."/>
            <person name="Baker C."/>
            <person name="Armstrong J."/>
            <person name="Shendure J."/>
            <person name="Paten B."/>
            <person name="Wilson R."/>
            <person name="Chao H."/>
            <person name="Schneider V."/>
            <person name="Ventura M."/>
            <person name="Kronenberg Z."/>
            <person name="Murali S."/>
            <person name="Gordon D."/>
            <person name="Cantsilieris S."/>
            <person name="Munson K."/>
            <person name="Nelson B."/>
            <person name="Raja A."/>
            <person name="Underwood J."/>
            <person name="Diekhans M."/>
            <person name="Fiddes I."/>
            <person name="Haussler D."/>
            <person name="Eichler E."/>
        </authorList>
    </citation>
    <scope>NUCLEOTIDE SEQUENCE [LARGE SCALE GENOMIC DNA]</scope>
    <source>
        <strain evidence="1">Yerkes chimp pedigree #C0471</strain>
    </source>
</reference>
<evidence type="ECO:0000313" key="1">
    <source>
        <dbReference type="EMBL" id="PNI40982.1"/>
    </source>
</evidence>
<proteinExistence type="predicted"/>
<accession>A0A2J8L134</accession>
<dbReference type="Proteomes" id="UP000236370">
    <property type="component" value="Unassembled WGS sequence"/>
</dbReference>
<name>A0A2J8L134_PANTR</name>